<dbReference type="AlphaFoldDB" id="A0A095Z8M0"/>
<keyword evidence="2" id="KW-0805">Transcription regulation</keyword>
<evidence type="ECO:0000256" key="3">
    <source>
        <dbReference type="ARBA" id="ARBA00023082"/>
    </source>
</evidence>
<dbReference type="PROSITE" id="PS50805">
    <property type="entry name" value="KRAB"/>
    <property type="match status" value="1"/>
</dbReference>
<dbReference type="InterPro" id="IPR007627">
    <property type="entry name" value="RNA_pol_sigma70_r2"/>
</dbReference>
<evidence type="ECO:0000313" key="8">
    <source>
        <dbReference type="Proteomes" id="UP000029579"/>
    </source>
</evidence>
<dbReference type="SUPFAM" id="SSF88659">
    <property type="entry name" value="Sigma3 and sigma4 domains of RNA polymerase sigma factors"/>
    <property type="match status" value="1"/>
</dbReference>
<organism evidence="7 8">
    <name type="scientific">Anaerococcus lactolyticus S7-1-13</name>
    <dbReference type="NCBI Taxonomy" id="1284686"/>
    <lineage>
        <taxon>Bacteria</taxon>
        <taxon>Bacillati</taxon>
        <taxon>Bacillota</taxon>
        <taxon>Tissierellia</taxon>
        <taxon>Tissierellales</taxon>
        <taxon>Peptoniphilaceae</taxon>
        <taxon>Anaerococcus</taxon>
    </lineage>
</organism>
<evidence type="ECO:0000256" key="2">
    <source>
        <dbReference type="ARBA" id="ARBA00023015"/>
    </source>
</evidence>
<dbReference type="InterPro" id="IPR036388">
    <property type="entry name" value="WH-like_DNA-bd_sf"/>
</dbReference>
<keyword evidence="5" id="KW-0804">Transcription</keyword>
<dbReference type="eggNOG" id="COG1595">
    <property type="taxonomic scope" value="Bacteria"/>
</dbReference>
<protein>
    <submittedName>
        <fullName evidence="7">ECF subfamily RNA polymerase sigma-24 factor</fullName>
    </submittedName>
</protein>
<reference evidence="7 8" key="1">
    <citation type="submission" date="2014-07" db="EMBL/GenBank/DDBJ databases">
        <authorList>
            <person name="McCorrison J."/>
            <person name="Sanka R."/>
            <person name="Torralba M."/>
            <person name="Gillis M."/>
            <person name="Haft D.H."/>
            <person name="Methe B."/>
            <person name="Sutton G."/>
            <person name="Nelson K.E."/>
        </authorList>
    </citation>
    <scope>NUCLEOTIDE SEQUENCE [LARGE SCALE GENOMIC DNA]</scope>
    <source>
        <strain evidence="7 8">S7-1-13</strain>
    </source>
</reference>
<dbReference type="InterPro" id="IPR013249">
    <property type="entry name" value="RNA_pol_sigma70_r4_t2"/>
</dbReference>
<dbReference type="InterPro" id="IPR014284">
    <property type="entry name" value="RNA_pol_sigma-70_dom"/>
</dbReference>
<keyword evidence="4" id="KW-0238">DNA-binding</keyword>
<accession>A0A095Z8M0</accession>
<comment type="caution">
    <text evidence="7">The sequence shown here is derived from an EMBL/GenBank/DDBJ whole genome shotgun (WGS) entry which is preliminary data.</text>
</comment>
<dbReference type="GO" id="GO:0003677">
    <property type="term" value="F:DNA binding"/>
    <property type="evidence" value="ECO:0007669"/>
    <property type="project" value="UniProtKB-KW"/>
</dbReference>
<dbReference type="Gene3D" id="1.10.10.10">
    <property type="entry name" value="Winged helix-like DNA-binding domain superfamily/Winged helix DNA-binding domain"/>
    <property type="match status" value="1"/>
</dbReference>
<dbReference type="InterPro" id="IPR001909">
    <property type="entry name" value="KRAB"/>
</dbReference>
<feature type="domain" description="KRAB" evidence="6">
    <location>
        <begin position="104"/>
        <end position="174"/>
    </location>
</feature>
<dbReference type="GO" id="GO:0006352">
    <property type="term" value="P:DNA-templated transcription initiation"/>
    <property type="evidence" value="ECO:0007669"/>
    <property type="project" value="InterPro"/>
</dbReference>
<dbReference type="Pfam" id="PF08281">
    <property type="entry name" value="Sigma70_r4_2"/>
    <property type="match status" value="1"/>
</dbReference>
<name>A0A095Z8M0_9FIRM</name>
<proteinExistence type="inferred from homology"/>
<dbReference type="RefSeq" id="WP_037326870.1">
    <property type="nucleotide sequence ID" value="NZ_JRMW01000025.1"/>
</dbReference>
<dbReference type="Pfam" id="PF04542">
    <property type="entry name" value="Sigma70_r2"/>
    <property type="match status" value="1"/>
</dbReference>
<evidence type="ECO:0000256" key="1">
    <source>
        <dbReference type="ARBA" id="ARBA00010641"/>
    </source>
</evidence>
<dbReference type="PANTHER" id="PTHR43133">
    <property type="entry name" value="RNA POLYMERASE ECF-TYPE SIGMA FACTO"/>
    <property type="match status" value="1"/>
</dbReference>
<dbReference type="PANTHER" id="PTHR43133:SF8">
    <property type="entry name" value="RNA POLYMERASE SIGMA FACTOR HI_1459-RELATED"/>
    <property type="match status" value="1"/>
</dbReference>
<dbReference type="Gene3D" id="1.10.1740.10">
    <property type="match status" value="1"/>
</dbReference>
<gene>
    <name evidence="7" type="ORF">HMPREF1630_02950</name>
</gene>
<dbReference type="InterPro" id="IPR013324">
    <property type="entry name" value="RNA_pol_sigma_r3/r4-like"/>
</dbReference>
<sequence>MNEEKIIQGIKNRDEKSLRAFIDSYGPVMKASIYKVLTFNENVRMEVLNDSVLAVWDNIDSFDPARSSFKNWCAGVARYKAIDALRKEIRHKSVDLDEVSPYLSTDDDISIDETEEILKVLDEKDREIFRKLFLEGYSYDDLAKVYDISKAGLYNRVARGKKKIKEEIQNEKCL</sequence>
<dbReference type="Proteomes" id="UP000029579">
    <property type="component" value="Unassembled WGS sequence"/>
</dbReference>
<dbReference type="NCBIfam" id="TIGR02937">
    <property type="entry name" value="sigma70-ECF"/>
    <property type="match status" value="1"/>
</dbReference>
<evidence type="ECO:0000256" key="5">
    <source>
        <dbReference type="ARBA" id="ARBA00023163"/>
    </source>
</evidence>
<keyword evidence="3" id="KW-0731">Sigma factor</keyword>
<dbReference type="GO" id="GO:0016987">
    <property type="term" value="F:sigma factor activity"/>
    <property type="evidence" value="ECO:0007669"/>
    <property type="project" value="UniProtKB-KW"/>
</dbReference>
<dbReference type="CDD" id="cd06171">
    <property type="entry name" value="Sigma70_r4"/>
    <property type="match status" value="1"/>
</dbReference>
<dbReference type="SUPFAM" id="SSF88946">
    <property type="entry name" value="Sigma2 domain of RNA polymerase sigma factors"/>
    <property type="match status" value="1"/>
</dbReference>
<dbReference type="InterPro" id="IPR039425">
    <property type="entry name" value="RNA_pol_sigma-70-like"/>
</dbReference>
<comment type="similarity">
    <text evidence="1">Belongs to the sigma-70 factor family. ECF subfamily.</text>
</comment>
<dbReference type="InterPro" id="IPR013325">
    <property type="entry name" value="RNA_pol_sigma_r2"/>
</dbReference>
<evidence type="ECO:0000313" key="7">
    <source>
        <dbReference type="EMBL" id="KGF04779.1"/>
    </source>
</evidence>
<dbReference type="OrthoDB" id="2678696at2"/>
<dbReference type="EMBL" id="JRMW01000025">
    <property type="protein sequence ID" value="KGF04779.1"/>
    <property type="molecule type" value="Genomic_DNA"/>
</dbReference>
<evidence type="ECO:0000259" key="6">
    <source>
        <dbReference type="PROSITE" id="PS50805"/>
    </source>
</evidence>
<evidence type="ECO:0000256" key="4">
    <source>
        <dbReference type="ARBA" id="ARBA00023125"/>
    </source>
</evidence>